<dbReference type="InterPro" id="IPR015947">
    <property type="entry name" value="PUA-like_sf"/>
</dbReference>
<dbReference type="Pfam" id="PF02182">
    <property type="entry name" value="SAD_SRA"/>
    <property type="match status" value="1"/>
</dbReference>
<reference evidence="3" key="1">
    <citation type="journal article" date="2019" name="Int. J. Syst. Evol. Microbiol.">
        <title>The Global Catalogue of Microorganisms (GCM) 10K type strain sequencing project: providing services to taxonomists for standard genome sequencing and annotation.</title>
        <authorList>
            <consortium name="The Broad Institute Genomics Platform"/>
            <consortium name="The Broad Institute Genome Sequencing Center for Infectious Disease"/>
            <person name="Wu L."/>
            <person name="Ma J."/>
        </authorList>
    </citation>
    <scope>NUCLEOTIDE SEQUENCE [LARGE SCALE GENOMIC DNA]</scope>
    <source>
        <strain evidence="3">CGMCC 4.7139</strain>
    </source>
</reference>
<dbReference type="SUPFAM" id="SSF88697">
    <property type="entry name" value="PUA domain-like"/>
    <property type="match status" value="1"/>
</dbReference>
<dbReference type="PANTHER" id="PTHR14140">
    <property type="entry name" value="E3 UBIQUITIN-PROTEIN LIGASE UHRF-RELATED"/>
    <property type="match status" value="1"/>
</dbReference>
<dbReference type="InterPro" id="IPR045134">
    <property type="entry name" value="UHRF1/2-like"/>
</dbReference>
<sequence length="308" mass="34317">MASESKQVTFGTPDGVSEGDWFKGHNDLHAVGLHRFLGRGISGTAKTGADSIVLSGGYIDDKDDGDEIIYTGEGGRDRDTGHMVADQSLTDEGNAALVVSQGLGYPVRVIEGLEIKGKTRRRATGGYRYRGLYQVADHWMTNGQEGFRICRFQLLKLAPGEEAKPQSVDPDAGEDTDLEEEVRRYVAHNRLARDSKVAREIKALHNNTCQICSLRLVISPMGEAYAEAAHIQALGKPHFGRDRLQNVLCLCPNCHTRFDRGALHITDEFKVIDSLTGKFVSELRRIKSHNIGMEFIQKHRERWQDRSI</sequence>
<proteinExistence type="predicted"/>
<name>A0ABV9G566_9ACTN</name>
<dbReference type="InterPro" id="IPR003105">
    <property type="entry name" value="SRA_YDG"/>
</dbReference>
<dbReference type="PANTHER" id="PTHR14140:SF27">
    <property type="entry name" value="OS04G0289800 PROTEIN"/>
    <property type="match status" value="1"/>
</dbReference>
<dbReference type="InterPro" id="IPR036987">
    <property type="entry name" value="SRA-YDG_sf"/>
</dbReference>
<evidence type="ECO:0000313" key="3">
    <source>
        <dbReference type="Proteomes" id="UP001595993"/>
    </source>
</evidence>
<dbReference type="Proteomes" id="UP001595993">
    <property type="component" value="Unassembled WGS sequence"/>
</dbReference>
<evidence type="ECO:0000313" key="2">
    <source>
        <dbReference type="EMBL" id="MFC4609456.1"/>
    </source>
</evidence>
<dbReference type="Gene3D" id="1.10.30.50">
    <property type="match status" value="1"/>
</dbReference>
<comment type="caution">
    <text evidence="2">The sequence shown here is derived from an EMBL/GenBank/DDBJ whole genome shotgun (WGS) entry which is preliminary data.</text>
</comment>
<protein>
    <submittedName>
        <fullName evidence="2">YDG/SRA domain-containing protein</fullName>
    </submittedName>
</protein>
<keyword evidence="3" id="KW-1185">Reference proteome</keyword>
<dbReference type="RefSeq" id="WP_381196241.1">
    <property type="nucleotide sequence ID" value="NZ_JBHSFE010000014.1"/>
</dbReference>
<accession>A0ABV9G566</accession>
<dbReference type="Gene3D" id="2.30.280.10">
    <property type="entry name" value="SRA-YDG"/>
    <property type="match status" value="1"/>
</dbReference>
<feature type="domain" description="YDG" evidence="1">
    <location>
        <begin position="11"/>
        <end position="156"/>
    </location>
</feature>
<dbReference type="EMBL" id="JBHSFE010000014">
    <property type="protein sequence ID" value="MFC4609456.1"/>
    <property type="molecule type" value="Genomic_DNA"/>
</dbReference>
<dbReference type="PROSITE" id="PS51015">
    <property type="entry name" value="YDG"/>
    <property type="match status" value="1"/>
</dbReference>
<dbReference type="Pfam" id="PF13391">
    <property type="entry name" value="HNH_2"/>
    <property type="match status" value="1"/>
</dbReference>
<dbReference type="CDD" id="cd00085">
    <property type="entry name" value="HNHc"/>
    <property type="match status" value="1"/>
</dbReference>
<gene>
    <name evidence="2" type="ORF">ACFO9E_16755</name>
</gene>
<dbReference type="SMART" id="SM00466">
    <property type="entry name" value="SRA"/>
    <property type="match status" value="1"/>
</dbReference>
<organism evidence="2 3">
    <name type="scientific">Streptomyces maoxianensis</name>
    <dbReference type="NCBI Taxonomy" id="1459942"/>
    <lineage>
        <taxon>Bacteria</taxon>
        <taxon>Bacillati</taxon>
        <taxon>Actinomycetota</taxon>
        <taxon>Actinomycetes</taxon>
        <taxon>Kitasatosporales</taxon>
        <taxon>Streptomycetaceae</taxon>
        <taxon>Streptomyces</taxon>
    </lineage>
</organism>
<evidence type="ECO:0000259" key="1">
    <source>
        <dbReference type="PROSITE" id="PS51015"/>
    </source>
</evidence>
<dbReference type="InterPro" id="IPR003615">
    <property type="entry name" value="HNH_nuc"/>
</dbReference>